<evidence type="ECO:0000313" key="3">
    <source>
        <dbReference type="EMBL" id="GKU89968.1"/>
    </source>
</evidence>
<evidence type="ECO:0000256" key="1">
    <source>
        <dbReference type="SAM" id="MobiDB-lite"/>
    </source>
</evidence>
<comment type="caution">
    <text evidence="3">The sequence shown here is derived from an EMBL/GenBank/DDBJ whole genome shotgun (WGS) entry which is preliminary data.</text>
</comment>
<feature type="compositionally biased region" description="Polar residues" evidence="1">
    <location>
        <begin position="176"/>
        <end position="213"/>
    </location>
</feature>
<protein>
    <submittedName>
        <fullName evidence="3">Uncharacterized protein</fullName>
    </submittedName>
</protein>
<dbReference type="AlphaFoldDB" id="A0AAV5HW42"/>
<evidence type="ECO:0000313" key="4">
    <source>
        <dbReference type="Proteomes" id="UP001054252"/>
    </source>
</evidence>
<dbReference type="EMBL" id="BPVZ01000004">
    <property type="protein sequence ID" value="GKU89968.1"/>
    <property type="molecule type" value="Genomic_DNA"/>
</dbReference>
<feature type="transmembrane region" description="Helical" evidence="2">
    <location>
        <begin position="52"/>
        <end position="74"/>
    </location>
</feature>
<keyword evidence="2" id="KW-1133">Transmembrane helix</keyword>
<name>A0AAV5HW42_9ROSI</name>
<accession>A0AAV5HW42</accession>
<feature type="region of interest" description="Disordered" evidence="1">
    <location>
        <begin position="145"/>
        <end position="252"/>
    </location>
</feature>
<keyword evidence="4" id="KW-1185">Reference proteome</keyword>
<dbReference type="Proteomes" id="UP001054252">
    <property type="component" value="Unassembled WGS sequence"/>
</dbReference>
<organism evidence="3 4">
    <name type="scientific">Rubroshorea leprosula</name>
    <dbReference type="NCBI Taxonomy" id="152421"/>
    <lineage>
        <taxon>Eukaryota</taxon>
        <taxon>Viridiplantae</taxon>
        <taxon>Streptophyta</taxon>
        <taxon>Embryophyta</taxon>
        <taxon>Tracheophyta</taxon>
        <taxon>Spermatophyta</taxon>
        <taxon>Magnoliopsida</taxon>
        <taxon>eudicotyledons</taxon>
        <taxon>Gunneridae</taxon>
        <taxon>Pentapetalae</taxon>
        <taxon>rosids</taxon>
        <taxon>malvids</taxon>
        <taxon>Malvales</taxon>
        <taxon>Dipterocarpaceae</taxon>
        <taxon>Rubroshorea</taxon>
    </lineage>
</organism>
<feature type="compositionally biased region" description="Polar residues" evidence="1">
    <location>
        <begin position="221"/>
        <end position="244"/>
    </location>
</feature>
<feature type="compositionally biased region" description="Polar residues" evidence="1">
    <location>
        <begin position="147"/>
        <end position="166"/>
    </location>
</feature>
<gene>
    <name evidence="3" type="ORF">SLEP1_g4036</name>
</gene>
<feature type="transmembrane region" description="Helical" evidence="2">
    <location>
        <begin position="12"/>
        <end position="32"/>
    </location>
</feature>
<evidence type="ECO:0000256" key="2">
    <source>
        <dbReference type="SAM" id="Phobius"/>
    </source>
</evidence>
<keyword evidence="2" id="KW-0812">Transmembrane</keyword>
<proteinExistence type="predicted"/>
<keyword evidence="2" id="KW-0472">Membrane</keyword>
<reference evidence="3 4" key="1">
    <citation type="journal article" date="2021" name="Commun. Biol.">
        <title>The genome of Shorea leprosula (Dipterocarpaceae) highlights the ecological relevance of drought in aseasonal tropical rainforests.</title>
        <authorList>
            <person name="Ng K.K.S."/>
            <person name="Kobayashi M.J."/>
            <person name="Fawcett J.A."/>
            <person name="Hatakeyama M."/>
            <person name="Paape T."/>
            <person name="Ng C.H."/>
            <person name="Ang C.C."/>
            <person name="Tnah L.H."/>
            <person name="Lee C.T."/>
            <person name="Nishiyama T."/>
            <person name="Sese J."/>
            <person name="O'Brien M.J."/>
            <person name="Copetti D."/>
            <person name="Mohd Noor M.I."/>
            <person name="Ong R.C."/>
            <person name="Putra M."/>
            <person name="Sireger I.Z."/>
            <person name="Indrioko S."/>
            <person name="Kosugi Y."/>
            <person name="Izuno A."/>
            <person name="Isagi Y."/>
            <person name="Lee S.L."/>
            <person name="Shimizu K.K."/>
        </authorList>
    </citation>
    <scope>NUCLEOTIDE SEQUENCE [LARGE SCALE GENOMIC DNA]</scope>
    <source>
        <strain evidence="3">214</strain>
    </source>
</reference>
<sequence length="342" mass="39022">MALHRFPSSFFAMNFFVLLCKVLLALLVFCFVSKSIPDARRIAGDFYQGCFLVFESPLYSFILINILTVVIFVLPLRTTTAPDTHDEHVRSYWSTSENLAEEKERQIIPADNAVFSAEKTSRESEQWWVPPVTQDALALSTVAETKPTVQEQGQVVTHSRPPQSCEENSREITSLRPPQSSEGNSQEIVYSRPSRVSNLEENSQALVSSSWPSQRPDRGENSQVWNPQRSDHGQNSQVWYPQTSNHRRNSQEVAFPRPPQVWNLEGNSQESTYLSPRQGSNYCQDCQKHRTYLQNKIKAIGSINTKHVVNTVEVSKEGYWRTQSVTSKEIKFWLSGKIGYSK</sequence>